<accession>A0A238LC77</accession>
<dbReference type="GO" id="GO:0005975">
    <property type="term" value="P:carbohydrate metabolic process"/>
    <property type="evidence" value="ECO:0007669"/>
    <property type="project" value="InterPro"/>
</dbReference>
<dbReference type="InterPro" id="IPR011330">
    <property type="entry name" value="Glyco_hydro/deAcase_b/a-brl"/>
</dbReference>
<dbReference type="InterPro" id="IPR032482">
    <property type="entry name" value="DUF5054"/>
</dbReference>
<keyword evidence="2" id="KW-1185">Reference proteome</keyword>
<proteinExistence type="predicted"/>
<dbReference type="Gene3D" id="3.20.110.10">
    <property type="entry name" value="Glycoside hydrolase 38, N terminal domain"/>
    <property type="match status" value="1"/>
</dbReference>
<name>A0A238LC77_9RHOB</name>
<evidence type="ECO:0008006" key="3">
    <source>
        <dbReference type="Google" id="ProtNLM"/>
    </source>
</evidence>
<dbReference type="Proteomes" id="UP000201613">
    <property type="component" value="Unassembled WGS sequence"/>
</dbReference>
<evidence type="ECO:0000313" key="1">
    <source>
        <dbReference type="EMBL" id="SMY07299.1"/>
    </source>
</evidence>
<dbReference type="OrthoDB" id="237949at2"/>
<dbReference type="InterPro" id="IPR027291">
    <property type="entry name" value="Glyco_hydro_38_N_sf"/>
</dbReference>
<gene>
    <name evidence="1" type="ORF">LOM8899_01432</name>
</gene>
<dbReference type="CDD" id="cd10791">
    <property type="entry name" value="GH38N_AMII_like_1"/>
    <property type="match status" value="1"/>
</dbReference>
<sequence length="644" mass="72260">MIHLVFKTHLDLGFTGYASSVRRQYHEHYIPMALDTGEHFLKEDPDEPAFRWSTGSWLIWDHLNTQPAEKVRRLERAIESGIIAWHALPFTTHTELMSRPLLAEALSISYELDQRFGRTTRAAKMTDVPGHTIGAVEVMADHGVEFLHLGVNAASPVPELPSLFRWQAPNGAEIVVLYQSSYGETFCADGTTAAIAFAHTVDNMGPQNVGQVVETWDRMVEDNPHDYIRASTLDDYWNDLRAHRDKLPVVTQEIGDTWIHGIGSAPRRLSRFLACQRAFDGFSDALTPKRRAFGRKLLEVAEHTWGVDIKTYLRDDKAWDRADFEAARSRDPRFAIVEGAWREQDVFIDEALALLDHTDVALVDDIPNVPTVSGTITPLSEPLQIGAFEAQFDTSTGALLSLRRDGKLLLEARDDGAGIFAYSQRAYSADKVESYLGSYLTHRYHWAILDHTKPGLSNAKTQRSDTFQPTRTTAFVEKNRALIAAEMPSDAVRDFGAPRQVIWDYEAQQDALHLTLHLIGKSANRQPEAGFCHFEPKIGDDSLKVEKMALRLDPLNVPPHGNRQLHAVQAIEVANAAGPLRLETADAALFGLSSQPFLNHTTVLPEPEKGGRFVLFNNKWGTNFSMWTEGDFAFRFKLSFGHRA</sequence>
<dbReference type="AlphaFoldDB" id="A0A238LC77"/>
<reference evidence="1 2" key="1">
    <citation type="submission" date="2017-05" db="EMBL/GenBank/DDBJ databases">
        <authorList>
            <person name="Song R."/>
            <person name="Chenine A.L."/>
            <person name="Ruprecht R.M."/>
        </authorList>
    </citation>
    <scope>NUCLEOTIDE SEQUENCE [LARGE SCALE GENOMIC DNA]</scope>
    <source>
        <strain evidence="1 2">CECT 8899</strain>
    </source>
</reference>
<protein>
    <recommendedName>
        <fullName evidence="3">Glycoside hydrolase family 38 N-terminal domain-containing protein</fullName>
    </recommendedName>
</protein>
<evidence type="ECO:0000313" key="2">
    <source>
        <dbReference type="Proteomes" id="UP000201613"/>
    </source>
</evidence>
<dbReference type="SUPFAM" id="SSF88713">
    <property type="entry name" value="Glycoside hydrolase/deacetylase"/>
    <property type="match status" value="1"/>
</dbReference>
<dbReference type="Pfam" id="PF16477">
    <property type="entry name" value="DUF5054"/>
    <property type="match status" value="1"/>
</dbReference>
<organism evidence="1 2">
    <name type="scientific">Flavimaricola marinus</name>
    <dbReference type="NCBI Taxonomy" id="1819565"/>
    <lineage>
        <taxon>Bacteria</taxon>
        <taxon>Pseudomonadati</taxon>
        <taxon>Pseudomonadota</taxon>
        <taxon>Alphaproteobacteria</taxon>
        <taxon>Rhodobacterales</taxon>
        <taxon>Paracoccaceae</taxon>
        <taxon>Flavimaricola</taxon>
    </lineage>
</organism>
<dbReference type="RefSeq" id="WP_093991512.1">
    <property type="nucleotide sequence ID" value="NZ_FXZK01000002.1"/>
</dbReference>
<dbReference type="EMBL" id="FXZK01000002">
    <property type="protein sequence ID" value="SMY07299.1"/>
    <property type="molecule type" value="Genomic_DNA"/>
</dbReference>